<dbReference type="STRING" id="476652.DEAC_c26740"/>
<dbReference type="GO" id="GO:0046872">
    <property type="term" value="F:metal ion binding"/>
    <property type="evidence" value="ECO:0007669"/>
    <property type="project" value="UniProtKB-KW"/>
</dbReference>
<dbReference type="InterPro" id="IPR014013">
    <property type="entry name" value="Helic_SF1/SF2_ATP-bd_DinG/Rad3"/>
</dbReference>
<dbReference type="Proteomes" id="UP000036356">
    <property type="component" value="Unassembled WGS sequence"/>
</dbReference>
<keyword evidence="1" id="KW-0004">4Fe-4S</keyword>
<dbReference type="InterPro" id="IPR010614">
    <property type="entry name" value="RAD3-like_helicase_DEAD"/>
</dbReference>
<sequence length="801" mass="91941">MKIVKVSVRELVEFVLKKGDLKPAAIGAARTQDGIKAHQLVQRQSGTDYLPEVTLSYLYVPKEKQIIRGVEEDICLEVKGRADGILKRESGACVDEIKTTAMDLTLIDESISDMHWAQAQCYAFMYAAQEGLETIDVQLTYYQLDTAEIRKFNRSFAFEQLSEFFINLGEKYLLWACRLQDWYNQRDSSIQELQFPFSAYRKGQRELAVGVYQTIKSGQTLFAQAPTGIGKTMGTLFPAIKAMGEGLTVQIFYLTAKTITRTVAEKALTDLQVRGLKIKRLTLTAKKKVCFQPESSCLPEECPFAKGYYDRLRGAAEDIFAEESWTRQVLEDYARKHSICPFEFSLEMATWADVVIGDYNYVFDPRVYLKRFFLDGGDYTFLVDEAHNLVERAREMFSAEIRKENWLELKRLTKVDDPKLSKSLARVNMAIIKEKKACLADNSKGESVEKELPSDLIKVLRHFVKAVETFLKYKDQTYDWQEQLLDLYFQALTFLRTAESFDSHYVTCLQSQADLRIKLFCLDPSVRLREALERGRASILFSATLSPMDYFMNVLGGEETSFKLRLSSPFPAENLHVVIHKSISTKYRQRASSYEQIAETIAAVTVPKEGNYLVFFPSYEYLQEVCFRFQAQNPLVKVIQQRLGMQEEEREEFLASFSEHPHETLIGFALMGGIFGEGIDLMGDRLSGAIVVGVGLPQVGFEREIIRDYYEKVSHEGFEFSYIYPGINKVLQAVGRVIRTEKDRGIVVLIDERFAQPKYKRLLPSAWRNIRYVTDIRAVQQSIENFWSPMVPENNNENSYN</sequence>
<dbReference type="PROSITE" id="PS51193">
    <property type="entry name" value="HELICASE_ATP_BIND_2"/>
    <property type="match status" value="1"/>
</dbReference>
<keyword evidence="16" id="KW-1185">Reference proteome</keyword>
<dbReference type="Gene3D" id="1.10.30.20">
    <property type="entry name" value="Bacterial XPD DNA helicase, FeS cluster domain"/>
    <property type="match status" value="1"/>
</dbReference>
<keyword evidence="11" id="KW-0234">DNA repair</keyword>
<evidence type="ECO:0000256" key="7">
    <source>
        <dbReference type="ARBA" id="ARBA00022840"/>
    </source>
</evidence>
<evidence type="ECO:0000256" key="9">
    <source>
        <dbReference type="ARBA" id="ARBA00023014"/>
    </source>
</evidence>
<dbReference type="PATRIC" id="fig|476652.3.peg.2797"/>
<keyword evidence="10" id="KW-0238">DNA-binding</keyword>
<evidence type="ECO:0000313" key="16">
    <source>
        <dbReference type="Proteomes" id="UP000036356"/>
    </source>
</evidence>
<dbReference type="PANTHER" id="PTHR11472:SF34">
    <property type="entry name" value="REGULATOR OF TELOMERE ELONGATION HELICASE 1"/>
    <property type="match status" value="1"/>
</dbReference>
<dbReference type="InterPro" id="IPR011604">
    <property type="entry name" value="PDDEXK-like_dom_sf"/>
</dbReference>
<dbReference type="InterPro" id="IPR006555">
    <property type="entry name" value="ATP-dep_Helicase_C"/>
</dbReference>
<dbReference type="Gene3D" id="3.40.50.300">
    <property type="entry name" value="P-loop containing nucleotide triphosphate hydrolases"/>
    <property type="match status" value="2"/>
</dbReference>
<evidence type="ECO:0000256" key="1">
    <source>
        <dbReference type="ARBA" id="ARBA00022485"/>
    </source>
</evidence>
<dbReference type="InterPro" id="IPR006554">
    <property type="entry name" value="Helicase-like_DEXD_c2"/>
</dbReference>
<keyword evidence="8" id="KW-0408">Iron</keyword>
<name>A0A0J1FQH7_9FIRM</name>
<protein>
    <submittedName>
        <fullName evidence="15">Bifunctional ATP-dependent DNA helicase/DNA polymerase III subunit epsilon</fullName>
    </submittedName>
</protein>
<accession>A0A0J1FQH7</accession>
<dbReference type="Gene3D" id="3.90.320.10">
    <property type="match status" value="1"/>
</dbReference>
<keyword evidence="9" id="KW-0411">Iron-sulfur</keyword>
<evidence type="ECO:0000256" key="11">
    <source>
        <dbReference type="ARBA" id="ARBA00023204"/>
    </source>
</evidence>
<evidence type="ECO:0000256" key="2">
    <source>
        <dbReference type="ARBA" id="ARBA00022723"/>
    </source>
</evidence>
<dbReference type="SMART" id="SM00491">
    <property type="entry name" value="HELICc2"/>
    <property type="match status" value="1"/>
</dbReference>
<evidence type="ECO:0000256" key="6">
    <source>
        <dbReference type="ARBA" id="ARBA00022806"/>
    </source>
</evidence>
<dbReference type="Pfam" id="PF13307">
    <property type="entry name" value="Helicase_C_2"/>
    <property type="match status" value="1"/>
</dbReference>
<reference evidence="15 16" key="1">
    <citation type="submission" date="2015-06" db="EMBL/GenBank/DDBJ databases">
        <title>Draft genome of the moderately acidophilic sulfate reducer Candidatus Desulfosporosinus acididurans strain M1.</title>
        <authorList>
            <person name="Poehlein A."/>
            <person name="Petzsch P."/>
            <person name="Johnson B.D."/>
            <person name="Schloemann M."/>
            <person name="Daniel R."/>
            <person name="Muehling M."/>
        </authorList>
    </citation>
    <scope>NUCLEOTIDE SEQUENCE [LARGE SCALE GENOMIC DNA]</scope>
    <source>
        <strain evidence="15 16">M1</strain>
    </source>
</reference>
<dbReference type="GO" id="GO:0043139">
    <property type="term" value="F:5'-3' DNA helicase activity"/>
    <property type="evidence" value="ECO:0007669"/>
    <property type="project" value="UniProtKB-EC"/>
</dbReference>
<keyword evidence="6 15" id="KW-0347">Helicase</keyword>
<evidence type="ECO:0000256" key="10">
    <source>
        <dbReference type="ARBA" id="ARBA00023125"/>
    </source>
</evidence>
<evidence type="ECO:0000259" key="14">
    <source>
        <dbReference type="PROSITE" id="PS51193"/>
    </source>
</evidence>
<comment type="similarity">
    <text evidence="13">Belongs to the helicase family. DinG subfamily.</text>
</comment>
<proteinExistence type="inferred from homology"/>
<evidence type="ECO:0000256" key="13">
    <source>
        <dbReference type="ARBA" id="ARBA00038058"/>
    </source>
</evidence>
<dbReference type="GO" id="GO:0051539">
    <property type="term" value="F:4 iron, 4 sulfur cluster binding"/>
    <property type="evidence" value="ECO:0007669"/>
    <property type="project" value="UniProtKB-KW"/>
</dbReference>
<keyword evidence="12" id="KW-0413">Isomerase</keyword>
<dbReference type="GO" id="GO:0003677">
    <property type="term" value="F:DNA binding"/>
    <property type="evidence" value="ECO:0007669"/>
    <property type="project" value="UniProtKB-KW"/>
</dbReference>
<dbReference type="SUPFAM" id="SSF52540">
    <property type="entry name" value="P-loop containing nucleoside triphosphate hydrolases"/>
    <property type="match status" value="2"/>
</dbReference>
<dbReference type="Pfam" id="PF06733">
    <property type="entry name" value="DEAD_2"/>
    <property type="match status" value="1"/>
</dbReference>
<evidence type="ECO:0000256" key="8">
    <source>
        <dbReference type="ARBA" id="ARBA00023004"/>
    </source>
</evidence>
<evidence type="ECO:0000256" key="5">
    <source>
        <dbReference type="ARBA" id="ARBA00022801"/>
    </source>
</evidence>
<evidence type="ECO:0000256" key="4">
    <source>
        <dbReference type="ARBA" id="ARBA00022763"/>
    </source>
</evidence>
<dbReference type="Gene3D" id="1.10.275.40">
    <property type="match status" value="1"/>
</dbReference>
<dbReference type="PANTHER" id="PTHR11472">
    <property type="entry name" value="DNA REPAIR DEAD HELICASE RAD3/XP-D SUBFAMILY MEMBER"/>
    <property type="match status" value="1"/>
</dbReference>
<dbReference type="GO" id="GO:0006281">
    <property type="term" value="P:DNA repair"/>
    <property type="evidence" value="ECO:0007669"/>
    <property type="project" value="UniProtKB-KW"/>
</dbReference>
<keyword evidence="4" id="KW-0227">DNA damage</keyword>
<dbReference type="GO" id="GO:0016818">
    <property type="term" value="F:hydrolase activity, acting on acid anhydrides, in phosphorus-containing anhydrides"/>
    <property type="evidence" value="ECO:0007669"/>
    <property type="project" value="InterPro"/>
</dbReference>
<comment type="caution">
    <text evidence="15">The sequence shown here is derived from an EMBL/GenBank/DDBJ whole genome shotgun (WGS) entry which is preliminary data.</text>
</comment>
<keyword evidence="3" id="KW-0547">Nucleotide-binding</keyword>
<keyword evidence="7" id="KW-0067">ATP-binding</keyword>
<dbReference type="SMART" id="SM00488">
    <property type="entry name" value="DEXDc2"/>
    <property type="match status" value="1"/>
</dbReference>
<gene>
    <name evidence="15" type="ORF">DEAC_c26740</name>
</gene>
<keyword evidence="2" id="KW-0479">Metal-binding</keyword>
<organism evidence="15 16">
    <name type="scientific">Desulfosporosinus acididurans</name>
    <dbReference type="NCBI Taxonomy" id="476652"/>
    <lineage>
        <taxon>Bacteria</taxon>
        <taxon>Bacillati</taxon>
        <taxon>Bacillota</taxon>
        <taxon>Clostridia</taxon>
        <taxon>Eubacteriales</taxon>
        <taxon>Desulfitobacteriaceae</taxon>
        <taxon>Desulfosporosinus</taxon>
    </lineage>
</organism>
<feature type="domain" description="Helicase ATP-binding" evidence="14">
    <location>
        <begin position="190"/>
        <end position="436"/>
    </location>
</feature>
<dbReference type="EMBL" id="LDZY01000008">
    <property type="protein sequence ID" value="KLU65537.1"/>
    <property type="molecule type" value="Genomic_DNA"/>
</dbReference>
<evidence type="ECO:0000256" key="12">
    <source>
        <dbReference type="ARBA" id="ARBA00023235"/>
    </source>
</evidence>
<dbReference type="InterPro" id="IPR027417">
    <property type="entry name" value="P-loop_NTPase"/>
</dbReference>
<keyword evidence="5" id="KW-0378">Hydrolase</keyword>
<dbReference type="InterPro" id="IPR045028">
    <property type="entry name" value="DinG/Rad3-like"/>
</dbReference>
<dbReference type="AlphaFoldDB" id="A0A0J1FQH7"/>
<dbReference type="InterPro" id="IPR042493">
    <property type="entry name" value="XPD_DNA_FeS"/>
</dbReference>
<evidence type="ECO:0000256" key="3">
    <source>
        <dbReference type="ARBA" id="ARBA00022741"/>
    </source>
</evidence>
<evidence type="ECO:0000313" key="15">
    <source>
        <dbReference type="EMBL" id="KLU65537.1"/>
    </source>
</evidence>
<dbReference type="RefSeq" id="WP_047810495.1">
    <property type="nucleotide sequence ID" value="NZ_LDZY01000008.1"/>
</dbReference>
<dbReference type="GO" id="GO:0005524">
    <property type="term" value="F:ATP binding"/>
    <property type="evidence" value="ECO:0007669"/>
    <property type="project" value="UniProtKB-KW"/>
</dbReference>